<evidence type="ECO:0000313" key="2">
    <source>
        <dbReference type="EMBL" id="GAA4810652.1"/>
    </source>
</evidence>
<dbReference type="PANTHER" id="PTHR48228:SF5">
    <property type="entry name" value="ALPHA-METHYLACYL-COA RACEMASE"/>
    <property type="match status" value="1"/>
</dbReference>
<comment type="caution">
    <text evidence="2">The sequence shown here is derived from an EMBL/GenBank/DDBJ whole genome shotgun (WGS) entry which is preliminary data.</text>
</comment>
<dbReference type="InterPro" id="IPR050509">
    <property type="entry name" value="CoA-transferase_III"/>
</dbReference>
<evidence type="ECO:0000256" key="1">
    <source>
        <dbReference type="SAM" id="MobiDB-lite"/>
    </source>
</evidence>
<keyword evidence="3" id="KW-1185">Reference proteome</keyword>
<sequence length="362" mass="37615">MRSGPLSGMRVVELAGLGPAPHAAMVLADLGAEVVRVDRPPGRRGLSLGGGGADPTLRGRRGAVVLDLRTGAGRDRLSGLVREADVLIEGLRPGAAERLGAGPEELRALNPRLVYGRITGWGRHGPLAHEAGHDINYLALSGVLHATGRSGQPPAPPLNLVGDYGAGSMLLVAGVLAALWERERSGRGQVVDAAMVDGAALLSQFVLGLRGSGEWTDERGANLLDGGAPFYDTYICADGGFVAVGALEPRFYAALLRGLGLTGEPLPDQSDRTGWPRLRRRFTEIFATRGRDEWAARFTGTDACVTPVLDFEEAAAHPHLAARGTYLRRGGVLQAAPAPRFPDGADGSGAEDGGGAAAPSEA</sequence>
<dbReference type="InterPro" id="IPR044855">
    <property type="entry name" value="CoA-Trfase_III_dom3_sf"/>
</dbReference>
<dbReference type="Proteomes" id="UP001501265">
    <property type="component" value="Unassembled WGS sequence"/>
</dbReference>
<organism evidence="2 3">
    <name type="scientific">Streptomyces ziwulingensis</name>
    <dbReference type="NCBI Taxonomy" id="1045501"/>
    <lineage>
        <taxon>Bacteria</taxon>
        <taxon>Bacillati</taxon>
        <taxon>Actinomycetota</taxon>
        <taxon>Actinomycetes</taxon>
        <taxon>Kitasatosporales</taxon>
        <taxon>Streptomycetaceae</taxon>
        <taxon>Streptomyces</taxon>
    </lineage>
</organism>
<reference evidence="3" key="1">
    <citation type="journal article" date="2019" name="Int. J. Syst. Evol. Microbiol.">
        <title>The Global Catalogue of Microorganisms (GCM) 10K type strain sequencing project: providing services to taxonomists for standard genome sequencing and annotation.</title>
        <authorList>
            <consortium name="The Broad Institute Genomics Platform"/>
            <consortium name="The Broad Institute Genome Sequencing Center for Infectious Disease"/>
            <person name="Wu L."/>
            <person name="Ma J."/>
        </authorList>
    </citation>
    <scope>NUCLEOTIDE SEQUENCE [LARGE SCALE GENOMIC DNA]</scope>
    <source>
        <strain evidence="3">JCM 18081</strain>
    </source>
</reference>
<protein>
    <submittedName>
        <fullName evidence="2">Alpha-methylacyl-CoA racemase</fullName>
    </submittedName>
</protein>
<dbReference type="SUPFAM" id="SSF89796">
    <property type="entry name" value="CoA-transferase family III (CaiB/BaiF)"/>
    <property type="match status" value="1"/>
</dbReference>
<name>A0ABP9CHI2_9ACTN</name>
<accession>A0ABP9CHI2</accession>
<dbReference type="InterPro" id="IPR023606">
    <property type="entry name" value="CoA-Trfase_III_dom_1_sf"/>
</dbReference>
<dbReference type="InterPro" id="IPR003673">
    <property type="entry name" value="CoA-Trfase_fam_III"/>
</dbReference>
<gene>
    <name evidence="2" type="primary">mcr</name>
    <name evidence="2" type="ORF">GCM10023220_46770</name>
</gene>
<dbReference type="EMBL" id="BAABIG010000052">
    <property type="protein sequence ID" value="GAA4810652.1"/>
    <property type="molecule type" value="Genomic_DNA"/>
</dbReference>
<dbReference type="Pfam" id="PF02515">
    <property type="entry name" value="CoA_transf_3"/>
    <property type="match status" value="1"/>
</dbReference>
<dbReference type="PANTHER" id="PTHR48228">
    <property type="entry name" value="SUCCINYL-COA--D-CITRAMALATE COA-TRANSFERASE"/>
    <property type="match status" value="1"/>
</dbReference>
<feature type="region of interest" description="Disordered" evidence="1">
    <location>
        <begin position="337"/>
        <end position="362"/>
    </location>
</feature>
<dbReference type="Gene3D" id="3.30.1540.10">
    <property type="entry name" value="formyl-coa transferase, domain 3"/>
    <property type="match status" value="1"/>
</dbReference>
<proteinExistence type="predicted"/>
<evidence type="ECO:0000313" key="3">
    <source>
        <dbReference type="Proteomes" id="UP001501265"/>
    </source>
</evidence>
<dbReference type="Gene3D" id="3.40.50.10540">
    <property type="entry name" value="Crotonobetainyl-coa:carnitine coa-transferase, domain 1"/>
    <property type="match status" value="1"/>
</dbReference>
<feature type="compositionally biased region" description="Gly residues" evidence="1">
    <location>
        <begin position="346"/>
        <end position="356"/>
    </location>
</feature>